<protein>
    <submittedName>
        <fullName evidence="1">Uncharacterized protein</fullName>
    </submittedName>
</protein>
<comment type="caution">
    <text evidence="1">The sequence shown here is derived from an EMBL/GenBank/DDBJ whole genome shotgun (WGS) entry which is preliminary data.</text>
</comment>
<name>A0A0F9VZ40_9ZZZZ</name>
<proteinExistence type="predicted"/>
<dbReference type="EMBL" id="LAZR01000391">
    <property type="protein sequence ID" value="KKN71033.1"/>
    <property type="molecule type" value="Genomic_DNA"/>
</dbReference>
<evidence type="ECO:0000313" key="1">
    <source>
        <dbReference type="EMBL" id="KKN71033.1"/>
    </source>
</evidence>
<gene>
    <name evidence="1" type="ORF">LCGC14_0424500</name>
</gene>
<dbReference type="AlphaFoldDB" id="A0A0F9VZ40"/>
<accession>A0A0F9VZ40</accession>
<reference evidence="1" key="1">
    <citation type="journal article" date="2015" name="Nature">
        <title>Complex archaea that bridge the gap between prokaryotes and eukaryotes.</title>
        <authorList>
            <person name="Spang A."/>
            <person name="Saw J.H."/>
            <person name="Jorgensen S.L."/>
            <person name="Zaremba-Niedzwiedzka K."/>
            <person name="Martijn J."/>
            <person name="Lind A.E."/>
            <person name="van Eijk R."/>
            <person name="Schleper C."/>
            <person name="Guy L."/>
            <person name="Ettema T.J."/>
        </authorList>
    </citation>
    <scope>NUCLEOTIDE SEQUENCE</scope>
</reference>
<organism evidence="1">
    <name type="scientific">marine sediment metagenome</name>
    <dbReference type="NCBI Taxonomy" id="412755"/>
    <lineage>
        <taxon>unclassified sequences</taxon>
        <taxon>metagenomes</taxon>
        <taxon>ecological metagenomes</taxon>
    </lineage>
</organism>
<sequence>MSGNLNIPASTKFRIQDVIDPDAYAAGTEVTDWLPAADYANHMSLISVGTMAATSTVDAKLEQAQDAAGLGAKDIANKAITQLTAAGADDDKQAIINLRPDELDTINDFTHFRLSVTTAVAASDSAAYVFGTDARYEPETDATSVDEIVS</sequence>